<dbReference type="Pfam" id="PF00085">
    <property type="entry name" value="Thioredoxin"/>
    <property type="match status" value="1"/>
</dbReference>
<dbReference type="OrthoDB" id="9808735at2"/>
<name>A0A2Z4GCP7_9BACT</name>
<dbReference type="Gene3D" id="3.40.30.10">
    <property type="entry name" value="Glutaredoxin"/>
    <property type="match status" value="1"/>
</dbReference>
<dbReference type="PANTHER" id="PTHR45663:SF11">
    <property type="entry name" value="GEO12009P1"/>
    <property type="match status" value="1"/>
</dbReference>
<dbReference type="SMART" id="SM00450">
    <property type="entry name" value="RHOD"/>
    <property type="match status" value="1"/>
</dbReference>
<keyword evidence="4" id="KW-1185">Reference proteome</keyword>
<dbReference type="Proteomes" id="UP000249873">
    <property type="component" value="Chromosome"/>
</dbReference>
<dbReference type="GO" id="GO:0015035">
    <property type="term" value="F:protein-disulfide reductase activity"/>
    <property type="evidence" value="ECO:0007669"/>
    <property type="project" value="TreeGrafter"/>
</dbReference>
<sequence>MKYIIILTLLSLNTFGQDLSGLNISIFEKALREHSLPSLLDLRSEEQFHRGHIKKAINLDYNDLDFETLIINQIDKNQAVFLYSNTTLEANNASIFLKGLGYKEVYYLMNGFSNWTASSKPYVSSRPDTKPIAAYTIENLMQVINSNKKVFVFLSAPWCSHCKVMEPIIRKNTGRASGIKLLKIDISKEVAIAEYFEATETPTLLYFKNSKQVWKYTGEIEENSLQKVLFNQAR</sequence>
<dbReference type="KEGG" id="als:DJ013_11020"/>
<accession>A0A2Z4GCP7</accession>
<dbReference type="PANTHER" id="PTHR45663">
    <property type="entry name" value="GEO12009P1"/>
    <property type="match status" value="1"/>
</dbReference>
<dbReference type="Pfam" id="PF00581">
    <property type="entry name" value="Rhodanese"/>
    <property type="match status" value="1"/>
</dbReference>
<dbReference type="CDD" id="cd02947">
    <property type="entry name" value="TRX_family"/>
    <property type="match status" value="1"/>
</dbReference>
<evidence type="ECO:0000313" key="3">
    <source>
        <dbReference type="EMBL" id="AWV98673.1"/>
    </source>
</evidence>
<dbReference type="CDD" id="cd00158">
    <property type="entry name" value="RHOD"/>
    <property type="match status" value="1"/>
</dbReference>
<dbReference type="InterPro" id="IPR036249">
    <property type="entry name" value="Thioredoxin-like_sf"/>
</dbReference>
<gene>
    <name evidence="3" type="ORF">DJ013_11020</name>
</gene>
<protein>
    <recommendedName>
        <fullName evidence="5">Thioredoxin</fullName>
    </recommendedName>
</protein>
<dbReference type="Gene3D" id="3.40.250.10">
    <property type="entry name" value="Rhodanese-like domain"/>
    <property type="match status" value="1"/>
</dbReference>
<dbReference type="SUPFAM" id="SSF52833">
    <property type="entry name" value="Thioredoxin-like"/>
    <property type="match status" value="1"/>
</dbReference>
<dbReference type="GO" id="GO:0005737">
    <property type="term" value="C:cytoplasm"/>
    <property type="evidence" value="ECO:0007669"/>
    <property type="project" value="TreeGrafter"/>
</dbReference>
<evidence type="ECO:0008006" key="5">
    <source>
        <dbReference type="Google" id="ProtNLM"/>
    </source>
</evidence>
<feature type="domain" description="Thioredoxin" evidence="2">
    <location>
        <begin position="114"/>
        <end position="234"/>
    </location>
</feature>
<dbReference type="PROSITE" id="PS51352">
    <property type="entry name" value="THIOREDOXIN_2"/>
    <property type="match status" value="1"/>
</dbReference>
<evidence type="ECO:0000259" key="1">
    <source>
        <dbReference type="PROSITE" id="PS50206"/>
    </source>
</evidence>
<evidence type="ECO:0000313" key="4">
    <source>
        <dbReference type="Proteomes" id="UP000249873"/>
    </source>
</evidence>
<proteinExistence type="predicted"/>
<organism evidence="3 4">
    <name type="scientific">Arcticibacterium luteifluviistationis</name>
    <dbReference type="NCBI Taxonomy" id="1784714"/>
    <lineage>
        <taxon>Bacteria</taxon>
        <taxon>Pseudomonadati</taxon>
        <taxon>Bacteroidota</taxon>
        <taxon>Cytophagia</taxon>
        <taxon>Cytophagales</taxon>
        <taxon>Leadbetterellaceae</taxon>
        <taxon>Arcticibacterium</taxon>
    </lineage>
</organism>
<dbReference type="InterPro" id="IPR001763">
    <property type="entry name" value="Rhodanese-like_dom"/>
</dbReference>
<dbReference type="RefSeq" id="WP_111371866.1">
    <property type="nucleotide sequence ID" value="NZ_CP029480.1"/>
</dbReference>
<dbReference type="SUPFAM" id="SSF52821">
    <property type="entry name" value="Rhodanese/Cell cycle control phosphatase"/>
    <property type="match status" value="1"/>
</dbReference>
<dbReference type="AlphaFoldDB" id="A0A2Z4GCP7"/>
<dbReference type="InterPro" id="IPR036873">
    <property type="entry name" value="Rhodanese-like_dom_sf"/>
</dbReference>
<dbReference type="InterPro" id="IPR013766">
    <property type="entry name" value="Thioredoxin_domain"/>
</dbReference>
<evidence type="ECO:0000259" key="2">
    <source>
        <dbReference type="PROSITE" id="PS51352"/>
    </source>
</evidence>
<dbReference type="EMBL" id="CP029480">
    <property type="protein sequence ID" value="AWV98673.1"/>
    <property type="molecule type" value="Genomic_DNA"/>
</dbReference>
<reference evidence="3 4" key="1">
    <citation type="submission" date="2018-05" db="EMBL/GenBank/DDBJ databases">
        <title>Complete genome sequence of Arcticibacterium luteifluviistationis SM1504T, a cytophagaceae bacterium isolated from Arctic surface seawater.</title>
        <authorList>
            <person name="Li Y."/>
            <person name="Qin Q.-L."/>
        </authorList>
    </citation>
    <scope>NUCLEOTIDE SEQUENCE [LARGE SCALE GENOMIC DNA]</scope>
    <source>
        <strain evidence="3 4">SM1504</strain>
    </source>
</reference>
<feature type="domain" description="Rhodanese" evidence="1">
    <location>
        <begin position="39"/>
        <end position="124"/>
    </location>
</feature>
<dbReference type="PROSITE" id="PS50206">
    <property type="entry name" value="RHODANESE_3"/>
    <property type="match status" value="1"/>
</dbReference>